<evidence type="ECO:0000259" key="1">
    <source>
        <dbReference type="PROSITE" id="PS50006"/>
    </source>
</evidence>
<keyword evidence="3" id="KW-1185">Reference proteome</keyword>
<dbReference type="SMART" id="SM00240">
    <property type="entry name" value="FHA"/>
    <property type="match status" value="1"/>
</dbReference>
<gene>
    <name evidence="2" type="ORF">SCL_1426</name>
</gene>
<dbReference type="AlphaFoldDB" id="A0A1B4XG36"/>
<dbReference type="InterPro" id="IPR050923">
    <property type="entry name" value="Cell_Proc_Reg/RNA_Proc"/>
</dbReference>
<dbReference type="SUPFAM" id="SSF49879">
    <property type="entry name" value="SMAD/FHA domain"/>
    <property type="match status" value="1"/>
</dbReference>
<dbReference type="EMBL" id="AP014879">
    <property type="protein sequence ID" value="BAV33737.1"/>
    <property type="molecule type" value="Genomic_DNA"/>
</dbReference>
<name>A0A1B4XG36_9GAMM</name>
<dbReference type="Pfam" id="PF00498">
    <property type="entry name" value="FHA"/>
    <property type="match status" value="1"/>
</dbReference>
<dbReference type="PROSITE" id="PS50006">
    <property type="entry name" value="FHA_DOMAIN"/>
    <property type="match status" value="1"/>
</dbReference>
<dbReference type="KEGG" id="slim:SCL_1426"/>
<protein>
    <submittedName>
        <fullName evidence="2">Signal peptide protein</fullName>
    </submittedName>
</protein>
<sequence>MGKLVIKTPGKQTGEVNLRLGEMTIGRHTTCDIVLKDDKSVSGKHAMIKTVGTKSTIEDLNSTNGTFVENQRIKQHELRSGESIIIGDHVLVYRDVVVLDAPAYGGPSAGSSVTSNTSQERTRIIRAHAQLVVMEGKDKGRQVPLVKQETVIDNPGKNPARIYRGEDGYVLHAQLGPGEPRINNKPVPNGGQILESGDVIEVAGTKYQVFV</sequence>
<evidence type="ECO:0000313" key="3">
    <source>
        <dbReference type="Proteomes" id="UP000243180"/>
    </source>
</evidence>
<dbReference type="InterPro" id="IPR000253">
    <property type="entry name" value="FHA_dom"/>
</dbReference>
<feature type="domain" description="FHA" evidence="1">
    <location>
        <begin position="23"/>
        <end position="73"/>
    </location>
</feature>
<dbReference type="Gene3D" id="2.60.200.20">
    <property type="match status" value="1"/>
</dbReference>
<dbReference type="Proteomes" id="UP000243180">
    <property type="component" value="Chromosome"/>
</dbReference>
<dbReference type="RefSeq" id="WP_096360559.1">
    <property type="nucleotide sequence ID" value="NZ_AP014879.1"/>
</dbReference>
<dbReference type="InterPro" id="IPR008984">
    <property type="entry name" value="SMAD_FHA_dom_sf"/>
</dbReference>
<accession>A0A1B4XG36</accession>
<evidence type="ECO:0000313" key="2">
    <source>
        <dbReference type="EMBL" id="BAV33737.1"/>
    </source>
</evidence>
<organism evidence="2 3">
    <name type="scientific">Sulfuricaulis limicola</name>
    <dbReference type="NCBI Taxonomy" id="1620215"/>
    <lineage>
        <taxon>Bacteria</taxon>
        <taxon>Pseudomonadati</taxon>
        <taxon>Pseudomonadota</taxon>
        <taxon>Gammaproteobacteria</taxon>
        <taxon>Acidiferrobacterales</taxon>
        <taxon>Acidiferrobacteraceae</taxon>
        <taxon>Sulfuricaulis</taxon>
    </lineage>
</organism>
<dbReference type="InParanoid" id="A0A1B4XG36"/>
<proteinExistence type="predicted"/>
<dbReference type="OrthoDB" id="151099at2"/>
<reference evidence="2 3" key="1">
    <citation type="submission" date="2015-05" db="EMBL/GenBank/DDBJ databases">
        <title>Complete genome sequence of a sulfur-oxidizing gammaproteobacterium strain HA5.</title>
        <authorList>
            <person name="Miura A."/>
            <person name="Kojima H."/>
            <person name="Fukui M."/>
        </authorList>
    </citation>
    <scope>NUCLEOTIDE SEQUENCE [LARGE SCALE GENOMIC DNA]</scope>
    <source>
        <strain evidence="2 3">HA5</strain>
    </source>
</reference>
<dbReference type="CDD" id="cd00060">
    <property type="entry name" value="FHA"/>
    <property type="match status" value="1"/>
</dbReference>
<dbReference type="PANTHER" id="PTHR23308">
    <property type="entry name" value="NUCLEAR INHIBITOR OF PROTEIN PHOSPHATASE-1"/>
    <property type="match status" value="1"/>
</dbReference>